<organism evidence="2 3">
    <name type="scientific">Thomasclavelia ramosa</name>
    <dbReference type="NCBI Taxonomy" id="1547"/>
    <lineage>
        <taxon>Bacteria</taxon>
        <taxon>Bacillati</taxon>
        <taxon>Bacillota</taxon>
        <taxon>Erysipelotrichia</taxon>
        <taxon>Erysipelotrichales</taxon>
        <taxon>Coprobacillaceae</taxon>
        <taxon>Thomasclavelia</taxon>
    </lineage>
</organism>
<gene>
    <name evidence="2" type="ORF">DXB93_15525</name>
    <name evidence="1" type="ORF">PM738_16430</name>
</gene>
<accession>A0A3E3EA61</accession>
<dbReference type="GeneID" id="64196616"/>
<reference evidence="2 3" key="1">
    <citation type="submission" date="2018-08" db="EMBL/GenBank/DDBJ databases">
        <title>A genome reference for cultivated species of the human gut microbiota.</title>
        <authorList>
            <person name="Zou Y."/>
            <person name="Xue W."/>
            <person name="Luo G."/>
        </authorList>
    </citation>
    <scope>NUCLEOTIDE SEQUENCE [LARGE SCALE GENOMIC DNA]</scope>
    <source>
        <strain evidence="2 3">OM06-4</strain>
    </source>
</reference>
<evidence type="ECO:0000313" key="1">
    <source>
        <dbReference type="EMBL" id="MDB7085395.1"/>
    </source>
</evidence>
<dbReference type="EMBL" id="QUSL01000032">
    <property type="protein sequence ID" value="RGD80215.1"/>
    <property type="molecule type" value="Genomic_DNA"/>
</dbReference>
<dbReference type="EMBL" id="JAQLKE010000038">
    <property type="protein sequence ID" value="MDB7085395.1"/>
    <property type="molecule type" value="Genomic_DNA"/>
</dbReference>
<comment type="caution">
    <text evidence="2">The sequence shown here is derived from an EMBL/GenBank/DDBJ whole genome shotgun (WGS) entry which is preliminary data.</text>
</comment>
<sequence>MEKLSEYGLTLVVINDDFHLYDLVSKEVYEVMTLSYIEQLLDKWNKKGKCLHNYGIIRITI</sequence>
<dbReference type="AlphaFoldDB" id="A0A3E3EA61"/>
<protein>
    <submittedName>
        <fullName evidence="2">Uncharacterized protein</fullName>
    </submittedName>
</protein>
<dbReference type="RefSeq" id="WP_009008816.1">
    <property type="nucleotide sequence ID" value="NZ_AP031443.1"/>
</dbReference>
<proteinExistence type="predicted"/>
<dbReference type="Proteomes" id="UP000261032">
    <property type="component" value="Unassembled WGS sequence"/>
</dbReference>
<dbReference type="Proteomes" id="UP001211987">
    <property type="component" value="Unassembled WGS sequence"/>
</dbReference>
<name>A0A3E3EA61_9FIRM</name>
<reference evidence="1" key="2">
    <citation type="submission" date="2023-01" db="EMBL/GenBank/DDBJ databases">
        <title>Human gut microbiome strain richness.</title>
        <authorList>
            <person name="Chen-Liaw A."/>
        </authorList>
    </citation>
    <scope>NUCLEOTIDE SEQUENCE</scope>
    <source>
        <strain evidence="1">1001217st2_G6_1001217B_191108</strain>
    </source>
</reference>
<evidence type="ECO:0000313" key="3">
    <source>
        <dbReference type="Proteomes" id="UP000261032"/>
    </source>
</evidence>
<evidence type="ECO:0000313" key="2">
    <source>
        <dbReference type="EMBL" id="RGD80215.1"/>
    </source>
</evidence>